<sequence>MVVSHVAAYPAFNTPNSVDVHGNKCPLLPRSGTACPVLCTKSFDDCPSDIRPSDCPTDKQLCEDGTCQDSCANVVNPCLCGFSPEELVTPYVACPKYSGMVTVPAFDPGIKQQQTELACGKQFGILSANATVDTQFDTVPEWKANATNSRYMWLQCPTPQNPTFTFHEPMFISFYSILGGTLALLILWHLYKKLRERGVARLRQRVAALDEDGGTGTKAYEPLLLRGFKRDLFGMFLFCLVLLVTAGWIVLMAVIVSDYYGKLDGTPFGVFLSSKTSSAIFIFVWHLAAAWLGVVTACQHRIKNYFRIECGLPSAHYIQVEERRQEVTMMESRSRLLDRIRYYERLAKRFVGFDIVATTIRVRTTTASNNSHRYIEYHCTRYLQDELGIFAPYVFHLGNTHRELLANASGLTTREARARETRIGENFVQVTVPSVPRALFEEFAAFFYLYQMMCLWVWFYFNYYPMGLVQMGVILISALVKVFIRIKSERKVKSLAEQRAMCWTKRDGRWVELDSRELVPGDLVALTSKAQVLCDGVLVCGETVVDESSLTGEAMPVRKFPLKGDP</sequence>
<dbReference type="EMBL" id="JAMZIH010006773">
    <property type="protein sequence ID" value="KAJ1673591.1"/>
    <property type="molecule type" value="Genomic_DNA"/>
</dbReference>
<accession>A0ACC1HD80</accession>
<protein>
    <submittedName>
        <fullName evidence="1">Uncharacterized protein</fullName>
    </submittedName>
</protein>
<keyword evidence="2" id="KW-1185">Reference proteome</keyword>
<evidence type="ECO:0000313" key="2">
    <source>
        <dbReference type="Proteomes" id="UP001145114"/>
    </source>
</evidence>
<name>A0ACC1HD80_9FUNG</name>
<evidence type="ECO:0000313" key="1">
    <source>
        <dbReference type="EMBL" id="KAJ1673591.1"/>
    </source>
</evidence>
<reference evidence="1" key="1">
    <citation type="submission" date="2022-06" db="EMBL/GenBank/DDBJ databases">
        <title>Phylogenomic reconstructions and comparative analyses of Kickxellomycotina fungi.</title>
        <authorList>
            <person name="Reynolds N.K."/>
            <person name="Stajich J.E."/>
            <person name="Barry K."/>
            <person name="Grigoriev I.V."/>
            <person name="Crous P."/>
            <person name="Smith M.E."/>
        </authorList>
    </citation>
    <scope>NUCLEOTIDE SEQUENCE</scope>
    <source>
        <strain evidence="1">RSA 2271</strain>
    </source>
</reference>
<proteinExistence type="predicted"/>
<feature type="non-terminal residue" evidence="1">
    <location>
        <position position="566"/>
    </location>
</feature>
<organism evidence="1 2">
    <name type="scientific">Spiromyces aspiralis</name>
    <dbReference type="NCBI Taxonomy" id="68401"/>
    <lineage>
        <taxon>Eukaryota</taxon>
        <taxon>Fungi</taxon>
        <taxon>Fungi incertae sedis</taxon>
        <taxon>Zoopagomycota</taxon>
        <taxon>Kickxellomycotina</taxon>
        <taxon>Kickxellomycetes</taxon>
        <taxon>Kickxellales</taxon>
        <taxon>Kickxellaceae</taxon>
        <taxon>Spiromyces</taxon>
    </lineage>
</organism>
<gene>
    <name evidence="1" type="ORF">EV182_004935</name>
</gene>
<comment type="caution">
    <text evidence="1">The sequence shown here is derived from an EMBL/GenBank/DDBJ whole genome shotgun (WGS) entry which is preliminary data.</text>
</comment>
<dbReference type="Proteomes" id="UP001145114">
    <property type="component" value="Unassembled WGS sequence"/>
</dbReference>